<evidence type="ECO:0000313" key="1">
    <source>
        <dbReference type="EMBL" id="QHT92195.1"/>
    </source>
</evidence>
<organism evidence="1">
    <name type="scientific">viral metagenome</name>
    <dbReference type="NCBI Taxonomy" id="1070528"/>
    <lineage>
        <taxon>unclassified sequences</taxon>
        <taxon>metagenomes</taxon>
        <taxon>organismal metagenomes</taxon>
    </lineage>
</organism>
<sequence length="243" mass="28362">MPVKLTFEYVYDFIKSKGDTLISKEYSNNQQLLEIVCSKCTVAYKQTYGRFYMGYHHAHCIAVQTILSKGYKRPRGTNLLPKECIVCKNNFQPTQASVKMCSMACSIAFTRTPEYRKNAIQNGSKGGQISATKQSRRSKNEIYFAELCQEYFTITTNEPYFDGWDADVIIHEQKIAVLWNGAWHYKQISKTQQLTQVQARDRVKTAIINKYGYTPYVIKDMGKYDKRFVEEQFAIFLLMRMEW</sequence>
<accession>A0A6C0II86</accession>
<dbReference type="AlphaFoldDB" id="A0A6C0II86"/>
<proteinExistence type="predicted"/>
<dbReference type="EMBL" id="MN740182">
    <property type="protein sequence ID" value="QHT92195.1"/>
    <property type="molecule type" value="Genomic_DNA"/>
</dbReference>
<protein>
    <submittedName>
        <fullName evidence="1">Uncharacterized protein</fullName>
    </submittedName>
</protein>
<name>A0A6C0II86_9ZZZZ</name>
<dbReference type="Gene3D" id="3.40.960.10">
    <property type="entry name" value="VSR Endonuclease"/>
    <property type="match status" value="1"/>
</dbReference>
<reference evidence="1" key="1">
    <citation type="journal article" date="2020" name="Nature">
        <title>Giant virus diversity and host interactions through global metagenomics.</title>
        <authorList>
            <person name="Schulz F."/>
            <person name="Roux S."/>
            <person name="Paez-Espino D."/>
            <person name="Jungbluth S."/>
            <person name="Walsh D.A."/>
            <person name="Denef V.J."/>
            <person name="McMahon K.D."/>
            <person name="Konstantinidis K.T."/>
            <person name="Eloe-Fadrosh E.A."/>
            <person name="Kyrpides N.C."/>
            <person name="Woyke T."/>
        </authorList>
    </citation>
    <scope>NUCLEOTIDE SEQUENCE</scope>
    <source>
        <strain evidence="1">GVMAG-M-3300023184-88</strain>
    </source>
</reference>